<evidence type="ECO:0000313" key="6">
    <source>
        <dbReference type="Proteomes" id="UP000027931"/>
    </source>
</evidence>
<keyword evidence="2" id="KW-0378">Hydrolase</keyword>
<dbReference type="GO" id="GO:0046872">
    <property type="term" value="F:metal ion binding"/>
    <property type="evidence" value="ECO:0007669"/>
    <property type="project" value="UniProtKB-KW"/>
</dbReference>
<dbReference type="STRING" id="1157490.EL26_02830"/>
<comment type="caution">
    <text evidence="5">The sequence shown here is derived from an EMBL/GenBank/DDBJ whole genome shotgun (WGS) entry which is preliminary data.</text>
</comment>
<evidence type="ECO:0000259" key="4">
    <source>
        <dbReference type="Pfam" id="PF07687"/>
    </source>
</evidence>
<dbReference type="eggNOG" id="COG0624">
    <property type="taxonomic scope" value="Bacteria"/>
</dbReference>
<evidence type="ECO:0000256" key="3">
    <source>
        <dbReference type="PIRSR" id="PIRSR037238-1"/>
    </source>
</evidence>
<dbReference type="InterPro" id="IPR011650">
    <property type="entry name" value="Peptidase_M20_dimer"/>
</dbReference>
<keyword evidence="6" id="KW-1185">Reference proteome</keyword>
<dbReference type="InterPro" id="IPR036264">
    <property type="entry name" value="Bact_exopeptidase_dim_dom"/>
</dbReference>
<feature type="active site" evidence="3">
    <location>
        <position position="84"/>
    </location>
</feature>
<dbReference type="Gene3D" id="3.40.630.10">
    <property type="entry name" value="Zn peptidases"/>
    <property type="match status" value="1"/>
</dbReference>
<dbReference type="CDD" id="cd03885">
    <property type="entry name" value="M20_CPDG2"/>
    <property type="match status" value="1"/>
</dbReference>
<sequence>MDDVVEYLKQHQEEILEDLKTLVLAESPTRSKERVDQCGAEIQKLFKKHLDLTSEVIPQEHAGNHLLFQYGTGDEQILILGHFDTVWDVGRLSYRVEGNKAYGPGILDMKGGIIQALWAVKACRELGISLNKRIVFLFTSDEETGSGSSRELIEREAVRSRAVLVSEPAASQTGALKTARKGVGRFSIKITGKAAHAGNHHQDGISAVQEMAHQILFLHSLTDYELGTTLNVGVVRGGTTENVVAEHAELSVDLRITQMSEGDRISKVIYGLKPQLEGIALQVSGGVNRPPMERTMGNEKLFRLAAACSSELGFPLTEESVGGGSDGNFTSALGIPTLDGLGAVGEGIHAENEHVEIDQLPVRAALMARLLCKI</sequence>
<dbReference type="EMBL" id="JMIR01000002">
    <property type="protein sequence ID" value="KEO84953.1"/>
    <property type="molecule type" value="Genomic_DNA"/>
</dbReference>
<accession>A0A074LXU5</accession>
<dbReference type="InterPro" id="IPR002933">
    <property type="entry name" value="Peptidase_M20"/>
</dbReference>
<dbReference type="Proteomes" id="UP000027931">
    <property type="component" value="Unassembled WGS sequence"/>
</dbReference>
<dbReference type="Pfam" id="PF01546">
    <property type="entry name" value="Peptidase_M20"/>
    <property type="match status" value="1"/>
</dbReference>
<dbReference type="OrthoDB" id="9783294at2"/>
<dbReference type="AlphaFoldDB" id="A0A074LXU5"/>
<dbReference type="SUPFAM" id="SSF55031">
    <property type="entry name" value="Bacterial exopeptidase dimerisation domain"/>
    <property type="match status" value="1"/>
</dbReference>
<dbReference type="PIRSF" id="PIRSF037238">
    <property type="entry name" value="Carboxypeptidase_G2"/>
    <property type="match status" value="1"/>
</dbReference>
<evidence type="ECO:0000313" key="5">
    <source>
        <dbReference type="EMBL" id="KEO84953.1"/>
    </source>
</evidence>
<feature type="domain" description="Peptidase M20 dimerisation" evidence="4">
    <location>
        <begin position="178"/>
        <end position="267"/>
    </location>
</feature>
<dbReference type="SUPFAM" id="SSF53187">
    <property type="entry name" value="Zn-dependent exopeptidases"/>
    <property type="match status" value="1"/>
</dbReference>
<dbReference type="RefSeq" id="WP_038084144.1">
    <property type="nucleotide sequence ID" value="NZ_JMIR01000002.1"/>
</dbReference>
<evidence type="ECO:0000256" key="1">
    <source>
        <dbReference type="ARBA" id="ARBA00022723"/>
    </source>
</evidence>
<dbReference type="Gene3D" id="3.30.70.360">
    <property type="match status" value="1"/>
</dbReference>
<proteinExistence type="predicted"/>
<name>A0A074LXU5_9BACL</name>
<evidence type="ECO:0000256" key="2">
    <source>
        <dbReference type="ARBA" id="ARBA00022801"/>
    </source>
</evidence>
<keyword evidence="1" id="KW-0479">Metal-binding</keyword>
<dbReference type="PANTHER" id="PTHR43808:SF9">
    <property type="entry name" value="BLL0789 PROTEIN"/>
    <property type="match status" value="1"/>
</dbReference>
<dbReference type="InterPro" id="IPR017150">
    <property type="entry name" value="Pept_M20_glutamate_carboxypep"/>
</dbReference>
<gene>
    <name evidence="5" type="ORF">EL26_02830</name>
</gene>
<feature type="active site" description="Proton acceptor" evidence="3">
    <location>
        <position position="142"/>
    </location>
</feature>
<dbReference type="Pfam" id="PF07687">
    <property type="entry name" value="M20_dimer"/>
    <property type="match status" value="1"/>
</dbReference>
<dbReference type="GO" id="GO:0016787">
    <property type="term" value="F:hydrolase activity"/>
    <property type="evidence" value="ECO:0007669"/>
    <property type="project" value="UniProtKB-KW"/>
</dbReference>
<dbReference type="InterPro" id="IPR050072">
    <property type="entry name" value="Peptidase_M20A"/>
</dbReference>
<organism evidence="5 6">
    <name type="scientific">Tumebacillus flagellatus</name>
    <dbReference type="NCBI Taxonomy" id="1157490"/>
    <lineage>
        <taxon>Bacteria</taxon>
        <taxon>Bacillati</taxon>
        <taxon>Bacillota</taxon>
        <taxon>Bacilli</taxon>
        <taxon>Bacillales</taxon>
        <taxon>Alicyclobacillaceae</taxon>
        <taxon>Tumebacillus</taxon>
    </lineage>
</organism>
<reference evidence="5 6" key="1">
    <citation type="journal article" date="2013" name="Int. J. Syst. Evol. Microbiol.">
        <title>Tumebacillus flagellatus sp. nov., an alpha-amylase/pullulanase-producing bacterium isolated from cassava wastewater.</title>
        <authorList>
            <person name="Wang Q."/>
            <person name="Xie N."/>
            <person name="Qin Y."/>
            <person name="Shen N."/>
            <person name="Zhu J."/>
            <person name="Mi H."/>
            <person name="Huang R."/>
        </authorList>
    </citation>
    <scope>NUCLEOTIDE SEQUENCE [LARGE SCALE GENOMIC DNA]</scope>
    <source>
        <strain evidence="5 6">GST4</strain>
    </source>
</reference>
<protein>
    <submittedName>
        <fullName evidence="5">Peptidase M20</fullName>
    </submittedName>
</protein>
<dbReference type="PANTHER" id="PTHR43808">
    <property type="entry name" value="ACETYLORNITHINE DEACETYLASE"/>
    <property type="match status" value="1"/>
</dbReference>